<dbReference type="GO" id="GO:0035999">
    <property type="term" value="P:tetrahydrofolate interconversion"/>
    <property type="evidence" value="ECO:0007669"/>
    <property type="project" value="TreeGrafter"/>
</dbReference>
<dbReference type="PANTHER" id="PTHR23407:SF1">
    <property type="entry name" value="5-FORMYLTETRAHYDROFOLATE CYCLO-LIGASE"/>
    <property type="match status" value="1"/>
</dbReference>
<sequence>MNKDAIRAAMKQKRRGLTEQERQCKSAAIGERLFRTAQYRHARTVMVYLSAFGEVETTGIMEHAFAAGKKVVVPVSIRESHTIRPSYIASAAELAPGAYGIPEPAVIAPAHMDALDLILVPGLAFDRRGGRIGFGKGYYDRFLEQVRAPKIALAYSFQIVSDVHAQAHDVKMDYIITEGELVCCE</sequence>
<evidence type="ECO:0000256" key="2">
    <source>
        <dbReference type="ARBA" id="ARBA00022741"/>
    </source>
</evidence>
<keyword evidence="2 4" id="KW-0547">Nucleotide-binding</keyword>
<organism evidence="6 7">
    <name type="scientific">Candidatus Avimonoglobus intestinipullorum</name>
    <dbReference type="NCBI Taxonomy" id="2840699"/>
    <lineage>
        <taxon>Bacteria</taxon>
        <taxon>Bacillati</taxon>
        <taxon>Bacillota</taxon>
        <taxon>Clostridia</taxon>
        <taxon>Eubacteriales</taxon>
        <taxon>Candidatus Avimonoglobus</taxon>
    </lineage>
</organism>
<dbReference type="GO" id="GO:0046872">
    <property type="term" value="F:metal ion binding"/>
    <property type="evidence" value="ECO:0007669"/>
    <property type="project" value="UniProtKB-KW"/>
</dbReference>
<dbReference type="NCBIfam" id="TIGR02727">
    <property type="entry name" value="MTHFS_bact"/>
    <property type="match status" value="1"/>
</dbReference>
<dbReference type="Proteomes" id="UP000824111">
    <property type="component" value="Unassembled WGS sequence"/>
</dbReference>
<name>A0A9D1LTW3_9FIRM</name>
<dbReference type="AlphaFoldDB" id="A0A9D1LTW3"/>
<dbReference type="InterPro" id="IPR002698">
    <property type="entry name" value="FTHF_cligase"/>
</dbReference>
<keyword evidence="5" id="KW-0479">Metal-binding</keyword>
<feature type="binding site" evidence="4">
    <location>
        <begin position="131"/>
        <end position="139"/>
    </location>
    <ligand>
        <name>ATP</name>
        <dbReference type="ChEBI" id="CHEBI:30616"/>
    </ligand>
</feature>
<gene>
    <name evidence="6" type="ORF">IAB04_00930</name>
</gene>
<reference evidence="6" key="2">
    <citation type="journal article" date="2021" name="PeerJ">
        <title>Extensive microbial diversity within the chicken gut microbiome revealed by metagenomics and culture.</title>
        <authorList>
            <person name="Gilroy R."/>
            <person name="Ravi A."/>
            <person name="Getino M."/>
            <person name="Pursley I."/>
            <person name="Horton D.L."/>
            <person name="Alikhan N.F."/>
            <person name="Baker D."/>
            <person name="Gharbi K."/>
            <person name="Hall N."/>
            <person name="Watson M."/>
            <person name="Adriaenssens E.M."/>
            <person name="Foster-Nyarko E."/>
            <person name="Jarju S."/>
            <person name="Secka A."/>
            <person name="Antonio M."/>
            <person name="Oren A."/>
            <person name="Chaudhuri R.R."/>
            <person name="La Ragione R."/>
            <person name="Hildebrand F."/>
            <person name="Pallen M.J."/>
        </authorList>
    </citation>
    <scope>NUCLEOTIDE SEQUENCE</scope>
    <source>
        <strain evidence="6">ChiSjej4B22-9803</strain>
    </source>
</reference>
<keyword evidence="3 4" id="KW-0067">ATP-binding</keyword>
<keyword evidence="6" id="KW-0436">Ligase</keyword>
<comment type="similarity">
    <text evidence="1 5">Belongs to the 5-formyltetrahydrofolate cyclo-ligase family.</text>
</comment>
<feature type="binding site" evidence="4">
    <location>
        <begin position="3"/>
        <end position="7"/>
    </location>
    <ligand>
        <name>ATP</name>
        <dbReference type="ChEBI" id="CHEBI:30616"/>
    </ligand>
</feature>
<comment type="cofactor">
    <cofactor evidence="5">
        <name>Mg(2+)</name>
        <dbReference type="ChEBI" id="CHEBI:18420"/>
    </cofactor>
</comment>
<dbReference type="GO" id="GO:0009396">
    <property type="term" value="P:folic acid-containing compound biosynthetic process"/>
    <property type="evidence" value="ECO:0007669"/>
    <property type="project" value="TreeGrafter"/>
</dbReference>
<dbReference type="Pfam" id="PF01812">
    <property type="entry name" value="5-FTHF_cyc-lig"/>
    <property type="match status" value="1"/>
</dbReference>
<evidence type="ECO:0000256" key="3">
    <source>
        <dbReference type="ARBA" id="ARBA00022840"/>
    </source>
</evidence>
<evidence type="ECO:0000313" key="6">
    <source>
        <dbReference type="EMBL" id="HIU47907.1"/>
    </source>
</evidence>
<dbReference type="EMBL" id="DVND01000019">
    <property type="protein sequence ID" value="HIU47907.1"/>
    <property type="molecule type" value="Genomic_DNA"/>
</dbReference>
<evidence type="ECO:0000313" key="7">
    <source>
        <dbReference type="Proteomes" id="UP000824111"/>
    </source>
</evidence>
<dbReference type="InterPro" id="IPR037171">
    <property type="entry name" value="NagB/RpiA_transferase-like"/>
</dbReference>
<feature type="binding site" evidence="4">
    <location>
        <position position="49"/>
    </location>
    <ligand>
        <name>substrate</name>
    </ligand>
</feature>
<dbReference type="InterPro" id="IPR024185">
    <property type="entry name" value="FTHF_cligase-like_sf"/>
</dbReference>
<evidence type="ECO:0000256" key="5">
    <source>
        <dbReference type="RuleBase" id="RU361279"/>
    </source>
</evidence>
<dbReference type="PANTHER" id="PTHR23407">
    <property type="entry name" value="ATPASE INHIBITOR/5-FORMYLTETRAHYDROFOLATE CYCLO-LIGASE"/>
    <property type="match status" value="1"/>
</dbReference>
<reference evidence="6" key="1">
    <citation type="submission" date="2020-10" db="EMBL/GenBank/DDBJ databases">
        <authorList>
            <person name="Gilroy R."/>
        </authorList>
    </citation>
    <scope>NUCLEOTIDE SEQUENCE</scope>
    <source>
        <strain evidence="6">ChiSjej4B22-9803</strain>
    </source>
</reference>
<proteinExistence type="inferred from homology"/>
<dbReference type="EC" id="6.3.3.2" evidence="5"/>
<dbReference type="SUPFAM" id="SSF100950">
    <property type="entry name" value="NagB/RpiA/CoA transferase-like"/>
    <property type="match status" value="1"/>
</dbReference>
<keyword evidence="5" id="KW-0460">Magnesium</keyword>
<evidence type="ECO:0000256" key="4">
    <source>
        <dbReference type="PIRSR" id="PIRSR006806-1"/>
    </source>
</evidence>
<dbReference type="PIRSF" id="PIRSF006806">
    <property type="entry name" value="FTHF_cligase"/>
    <property type="match status" value="1"/>
</dbReference>
<feature type="binding site" evidence="4">
    <location>
        <position position="54"/>
    </location>
    <ligand>
        <name>substrate</name>
    </ligand>
</feature>
<dbReference type="GO" id="GO:0005524">
    <property type="term" value="F:ATP binding"/>
    <property type="evidence" value="ECO:0007669"/>
    <property type="project" value="UniProtKB-KW"/>
</dbReference>
<comment type="catalytic activity">
    <reaction evidence="5">
        <text>(6S)-5-formyl-5,6,7,8-tetrahydrofolate + ATP = (6R)-5,10-methenyltetrahydrofolate + ADP + phosphate</text>
        <dbReference type="Rhea" id="RHEA:10488"/>
        <dbReference type="ChEBI" id="CHEBI:30616"/>
        <dbReference type="ChEBI" id="CHEBI:43474"/>
        <dbReference type="ChEBI" id="CHEBI:57455"/>
        <dbReference type="ChEBI" id="CHEBI:57457"/>
        <dbReference type="ChEBI" id="CHEBI:456216"/>
        <dbReference type="EC" id="6.3.3.2"/>
    </reaction>
</comment>
<comment type="caution">
    <text evidence="6">The sequence shown here is derived from an EMBL/GenBank/DDBJ whole genome shotgun (WGS) entry which is preliminary data.</text>
</comment>
<protein>
    <recommendedName>
        <fullName evidence="5">5-formyltetrahydrofolate cyclo-ligase</fullName>
        <ecNumber evidence="5">6.3.3.2</ecNumber>
    </recommendedName>
</protein>
<dbReference type="GO" id="GO:0030272">
    <property type="term" value="F:5-formyltetrahydrofolate cyclo-ligase activity"/>
    <property type="evidence" value="ECO:0007669"/>
    <property type="project" value="UniProtKB-EC"/>
</dbReference>
<evidence type="ECO:0000256" key="1">
    <source>
        <dbReference type="ARBA" id="ARBA00010638"/>
    </source>
</evidence>
<accession>A0A9D1LTW3</accession>
<dbReference type="Gene3D" id="3.40.50.10420">
    <property type="entry name" value="NagB/RpiA/CoA transferase-like"/>
    <property type="match status" value="1"/>
</dbReference>